<dbReference type="InterPro" id="IPR036322">
    <property type="entry name" value="WD40_repeat_dom_sf"/>
</dbReference>
<proteinExistence type="predicted"/>
<dbReference type="InterPro" id="IPR013783">
    <property type="entry name" value="Ig-like_fold"/>
</dbReference>
<dbReference type="InterPro" id="IPR015943">
    <property type="entry name" value="WD40/YVTN_repeat-like_dom_sf"/>
</dbReference>
<accession>A0A940SIM9</accession>
<dbReference type="AlphaFoldDB" id="A0A940SIM9"/>
<dbReference type="PANTHER" id="PTHR19879">
    <property type="entry name" value="TRANSCRIPTION INITIATION FACTOR TFIID"/>
    <property type="match status" value="1"/>
</dbReference>
<dbReference type="EMBL" id="JAGIYQ010000004">
    <property type="protein sequence ID" value="MBP0725150.1"/>
    <property type="molecule type" value="Genomic_DNA"/>
</dbReference>
<evidence type="ECO:0000256" key="1">
    <source>
        <dbReference type="PROSITE-ProRule" id="PRU00221"/>
    </source>
</evidence>
<reference evidence="3" key="1">
    <citation type="submission" date="2021-04" db="EMBL/GenBank/DDBJ databases">
        <title>Genome seq and assembly of Bacillus sp.</title>
        <authorList>
            <person name="Chhetri G."/>
        </authorList>
    </citation>
    <scope>NUCLEOTIDE SEQUENCE</scope>
    <source>
        <strain evidence="3">RG28</strain>
    </source>
</reference>
<dbReference type="RefSeq" id="WP_209404392.1">
    <property type="nucleotide sequence ID" value="NZ_JAGIYQ010000004.1"/>
</dbReference>
<keyword evidence="4" id="KW-1185">Reference proteome</keyword>
<dbReference type="SMART" id="SM00320">
    <property type="entry name" value="WD40"/>
    <property type="match status" value="5"/>
</dbReference>
<dbReference type="Gene3D" id="2.60.40.10">
    <property type="entry name" value="Immunoglobulins"/>
    <property type="match status" value="1"/>
</dbReference>
<dbReference type="SUPFAM" id="SSF50978">
    <property type="entry name" value="WD40 repeat-like"/>
    <property type="match status" value="1"/>
</dbReference>
<evidence type="ECO:0000313" key="4">
    <source>
        <dbReference type="Proteomes" id="UP000682134"/>
    </source>
</evidence>
<dbReference type="Pfam" id="PF17936">
    <property type="entry name" value="Big_6"/>
    <property type="match status" value="1"/>
</dbReference>
<dbReference type="Pfam" id="PF00400">
    <property type="entry name" value="WD40"/>
    <property type="match status" value="1"/>
</dbReference>
<organism evidence="3 4">
    <name type="scientific">Gottfriedia endophytica</name>
    <dbReference type="NCBI Taxonomy" id="2820819"/>
    <lineage>
        <taxon>Bacteria</taxon>
        <taxon>Bacillati</taxon>
        <taxon>Bacillota</taxon>
        <taxon>Bacilli</taxon>
        <taxon>Bacillales</taxon>
        <taxon>Bacillaceae</taxon>
        <taxon>Gottfriedia</taxon>
    </lineage>
</organism>
<feature type="domain" description="Bacterial Ig" evidence="2">
    <location>
        <begin position="503"/>
        <end position="580"/>
    </location>
</feature>
<dbReference type="PROSITE" id="PS50294">
    <property type="entry name" value="WD_REPEATS_REGION"/>
    <property type="match status" value="1"/>
</dbReference>
<evidence type="ECO:0000313" key="3">
    <source>
        <dbReference type="EMBL" id="MBP0725150.1"/>
    </source>
</evidence>
<keyword evidence="1" id="KW-0853">WD repeat</keyword>
<dbReference type="Gene3D" id="2.130.10.10">
    <property type="entry name" value="YVTN repeat-like/Quinoprotein amine dehydrogenase"/>
    <property type="match status" value="2"/>
</dbReference>
<protein>
    <recommendedName>
        <fullName evidence="2">Bacterial Ig domain-containing protein</fullName>
    </recommendedName>
</protein>
<dbReference type="InterPro" id="IPR001680">
    <property type="entry name" value="WD40_rpt"/>
</dbReference>
<sequence>MKSIFIKFLSLLLVIGLSIINLPVTSFAEEKLSIPNYGTLSGHTGWINTLAISKDGKYIATGEQENVVKIWDVQKLKEISSFSVDQSVDKVEFSPNGKYLAVATGYKPVIVWDIFNNKKILELDDYSSYKRTLTFSPDSKTLITADNTGTATFWDIPSGIKLNTITFQDRIISIKYHPSKNILAIALSNNTIAIRNALTGEYIQTLYSNEEINQINFSPDGKFLTVAAGNQPTLFNVEQNFSQIPLGKETFKIPSNIDQVNLSPDGKFLFLEDRYHFYIFDFIKQSLIYTSESTYILDFGIDPNFKYLAIAEHQNINLYDLKDLSKQLTSISIEVEGNSLFLNEEKPIQLVAHYSNNTTQIVPPEQIKWQTSDFNILLANNGNIIPRGIGTATLSATYGGLTTSLPFEVVEPLKELSGLHFKQISYSLKEKGQQPIILIAEYTDGTEDQIPIDQTDLKVDDTNIALLYGNMLIARKPGKTSMKVHYKDFEATADVVIMDTTPPLPPVVDSLKSNGKILTGKAEVGATIVAKIGSKTYKTIVKSNGTYSLPIPQQKPGIVVTVQAIDKAGNKSKEVTIIVKK</sequence>
<dbReference type="PROSITE" id="PS50082">
    <property type="entry name" value="WD_REPEATS_2"/>
    <property type="match status" value="2"/>
</dbReference>
<comment type="caution">
    <text evidence="3">The sequence shown here is derived from an EMBL/GenBank/DDBJ whole genome shotgun (WGS) entry which is preliminary data.</text>
</comment>
<dbReference type="Proteomes" id="UP000682134">
    <property type="component" value="Unassembled WGS sequence"/>
</dbReference>
<dbReference type="PANTHER" id="PTHR19879:SF9">
    <property type="entry name" value="TRANSCRIPTION INITIATION FACTOR TFIID SUBUNIT 5"/>
    <property type="match status" value="1"/>
</dbReference>
<dbReference type="Gene3D" id="2.60.40.1080">
    <property type="match status" value="1"/>
</dbReference>
<evidence type="ECO:0000259" key="2">
    <source>
        <dbReference type="Pfam" id="PF17936"/>
    </source>
</evidence>
<name>A0A940SIM9_9BACI</name>
<feature type="repeat" description="WD" evidence="1">
    <location>
        <begin position="40"/>
        <end position="81"/>
    </location>
</feature>
<gene>
    <name evidence="3" type="ORF">J5Y03_08080</name>
</gene>
<feature type="repeat" description="WD" evidence="1">
    <location>
        <begin position="123"/>
        <end position="164"/>
    </location>
</feature>
<dbReference type="InterPro" id="IPR041498">
    <property type="entry name" value="Big_6"/>
</dbReference>